<dbReference type="SMART" id="SM00267">
    <property type="entry name" value="GGDEF"/>
    <property type="match status" value="1"/>
</dbReference>
<organism evidence="4 5">
    <name type="scientific">Duganella zoogloeoides</name>
    <dbReference type="NCBI Taxonomy" id="75659"/>
    <lineage>
        <taxon>Bacteria</taxon>
        <taxon>Pseudomonadati</taxon>
        <taxon>Pseudomonadota</taxon>
        <taxon>Betaproteobacteria</taxon>
        <taxon>Burkholderiales</taxon>
        <taxon>Oxalobacteraceae</taxon>
        <taxon>Telluria group</taxon>
        <taxon>Duganella</taxon>
    </lineage>
</organism>
<dbReference type="InterPro" id="IPR052155">
    <property type="entry name" value="Biofilm_reg_signaling"/>
</dbReference>
<dbReference type="InterPro" id="IPR000160">
    <property type="entry name" value="GGDEF_dom"/>
</dbReference>
<dbReference type="SUPFAM" id="SSF141868">
    <property type="entry name" value="EAL domain-like"/>
    <property type="match status" value="1"/>
</dbReference>
<dbReference type="NCBIfam" id="TIGR00254">
    <property type="entry name" value="GGDEF"/>
    <property type="match status" value="1"/>
</dbReference>
<dbReference type="Gene3D" id="3.20.20.450">
    <property type="entry name" value="EAL domain"/>
    <property type="match status" value="1"/>
</dbReference>
<gene>
    <name evidence="4" type="ORF">SR858_13750</name>
</gene>
<dbReference type="SUPFAM" id="SSF55073">
    <property type="entry name" value="Nucleotide cyclase"/>
    <property type="match status" value="1"/>
</dbReference>
<dbReference type="Pfam" id="PF00990">
    <property type="entry name" value="GGDEF"/>
    <property type="match status" value="1"/>
</dbReference>
<proteinExistence type="predicted"/>
<feature type="transmembrane region" description="Helical" evidence="1">
    <location>
        <begin position="24"/>
        <end position="45"/>
    </location>
</feature>
<dbReference type="Gene3D" id="3.30.70.270">
    <property type="match status" value="1"/>
</dbReference>
<dbReference type="PANTHER" id="PTHR44757:SF2">
    <property type="entry name" value="BIOFILM ARCHITECTURE MAINTENANCE PROTEIN MBAA"/>
    <property type="match status" value="1"/>
</dbReference>
<reference evidence="4 5" key="1">
    <citation type="submission" date="2023-11" db="EMBL/GenBank/DDBJ databases">
        <title>MicrobeMod: A computational toolkit for identifying prokaryotic methylation and restriction-modification with nanopore sequencing.</title>
        <authorList>
            <person name="Crits-Christoph A."/>
            <person name="Kang S.C."/>
            <person name="Lee H."/>
            <person name="Ostrov N."/>
        </authorList>
    </citation>
    <scope>NUCLEOTIDE SEQUENCE [LARGE SCALE GENOMIC DNA]</scope>
    <source>
        <strain evidence="4 5">ATCC 25935</strain>
    </source>
</reference>
<evidence type="ECO:0000259" key="2">
    <source>
        <dbReference type="PROSITE" id="PS50883"/>
    </source>
</evidence>
<accession>A0ABZ0Y6X4</accession>
<dbReference type="EMBL" id="CP140152">
    <property type="protein sequence ID" value="WQH07354.1"/>
    <property type="molecule type" value="Genomic_DNA"/>
</dbReference>
<dbReference type="RefSeq" id="WP_019924304.1">
    <property type="nucleotide sequence ID" value="NZ_CP140152.1"/>
</dbReference>
<dbReference type="CDD" id="cd01948">
    <property type="entry name" value="EAL"/>
    <property type="match status" value="1"/>
</dbReference>
<dbReference type="PROSITE" id="PS50883">
    <property type="entry name" value="EAL"/>
    <property type="match status" value="1"/>
</dbReference>
<keyword evidence="1" id="KW-0812">Transmembrane</keyword>
<keyword evidence="1" id="KW-1133">Transmembrane helix</keyword>
<dbReference type="SUPFAM" id="SSF55785">
    <property type="entry name" value="PYP-like sensor domain (PAS domain)"/>
    <property type="match status" value="1"/>
</dbReference>
<evidence type="ECO:0000313" key="5">
    <source>
        <dbReference type="Proteomes" id="UP001326110"/>
    </source>
</evidence>
<dbReference type="Gene3D" id="3.30.450.20">
    <property type="entry name" value="PAS domain"/>
    <property type="match status" value="2"/>
</dbReference>
<keyword evidence="1" id="KW-0472">Membrane</keyword>
<name>A0ABZ0Y6X4_9BURK</name>
<dbReference type="CDD" id="cd01949">
    <property type="entry name" value="GGDEF"/>
    <property type="match status" value="1"/>
</dbReference>
<dbReference type="InterPro" id="IPR043128">
    <property type="entry name" value="Rev_trsase/Diguanyl_cyclase"/>
</dbReference>
<evidence type="ECO:0000259" key="3">
    <source>
        <dbReference type="PROSITE" id="PS50887"/>
    </source>
</evidence>
<dbReference type="InterPro" id="IPR000014">
    <property type="entry name" value="PAS"/>
</dbReference>
<dbReference type="Pfam" id="PF00563">
    <property type="entry name" value="EAL"/>
    <property type="match status" value="1"/>
</dbReference>
<evidence type="ECO:0000313" key="4">
    <source>
        <dbReference type="EMBL" id="WQH07354.1"/>
    </source>
</evidence>
<dbReference type="InterPro" id="IPR035919">
    <property type="entry name" value="EAL_sf"/>
</dbReference>
<dbReference type="InterPro" id="IPR035965">
    <property type="entry name" value="PAS-like_dom_sf"/>
</dbReference>
<dbReference type="InterPro" id="IPR029787">
    <property type="entry name" value="Nucleotide_cyclase"/>
</dbReference>
<feature type="domain" description="GGDEF" evidence="3">
    <location>
        <begin position="467"/>
        <end position="601"/>
    </location>
</feature>
<dbReference type="InterPro" id="IPR001633">
    <property type="entry name" value="EAL_dom"/>
</dbReference>
<evidence type="ECO:0000256" key="1">
    <source>
        <dbReference type="SAM" id="Phobius"/>
    </source>
</evidence>
<sequence>MPPAKVGNASLEMFAQHTEVRQSLAMPLFALVLLVLIWGATFHFIRIEHDNTVRAVNASLADLIDTYEAQIARNVGGIEQTLKTVNYAVKLNGTRNALQAMKNEDLLPPAIVFAVSVIDSDGNLVEASPPAAAASVAAQPFFRHHRDDATDRVFVSGAPGADQHHAAVQFTKRLTDNAGRFSGVAMLTVDAGYFTSAYETSRLGRHGMLALLDQDGAMLASRIGDNTSLPPTADAIERYTATRRIGRLHLNAVVGLGKAEQLTAFDARRLTHLWQAGGATLVLLAMLAVFWGWNRQGAKTRRSIRLAQQTYEAASESNQDAFFVLHSMVDQANTITDFRISAVNRQAEVMTGVGRHHLRNTSLRSLMPDAFTNGIFDKLARAATQGGVHEKEIRNTVEQFKGTWFHEQLIGVEGGVIAIVRDVSERKAAEEKILHMAQHDALTGLPNRALLQSRIERAVAHATRRDGVVVVAFIDLDNFKMVNDGLGHGAGDMLLAQIAARMHGCLRRQDTLGRFGGDEFVMVLPARRDQLAQCFALLDQVTASVARTVDIEGHAVQISCSTGVAVFPRDGNTAASLLTRADVAMYSAKASGKNQCRFYADSMNANAENKLAMVASLRTAVEEQQFRVVYQPKFDIRTGAIFGVEALVRWDHPTGGPIPPADFIPLAEECGIIVDIGRWVMRTACAQSMAWQHAGLPPLVMSVNVSPRQFDDADLLTDIAATLLGTGLPAHLLELEITESLIMRDLDGAVATMRELQHMGLLLSIDDFGTGYSSLSSLKSFPITTLKIDQSFVRDLGAKTEDQAIARAIIALAHELKLRVIAEGVETHAQLDFLRASGCDEVQGYLFGRPSAPDVIEALLQAPAVAA</sequence>
<dbReference type="PANTHER" id="PTHR44757">
    <property type="entry name" value="DIGUANYLATE CYCLASE DGCP"/>
    <property type="match status" value="1"/>
</dbReference>
<dbReference type="SMART" id="SM00052">
    <property type="entry name" value="EAL"/>
    <property type="match status" value="1"/>
</dbReference>
<feature type="domain" description="EAL" evidence="2">
    <location>
        <begin position="610"/>
        <end position="864"/>
    </location>
</feature>
<dbReference type="NCBIfam" id="TIGR00229">
    <property type="entry name" value="sensory_box"/>
    <property type="match status" value="1"/>
</dbReference>
<feature type="transmembrane region" description="Helical" evidence="1">
    <location>
        <begin position="273"/>
        <end position="293"/>
    </location>
</feature>
<keyword evidence="5" id="KW-1185">Reference proteome</keyword>
<dbReference type="PROSITE" id="PS50887">
    <property type="entry name" value="GGDEF"/>
    <property type="match status" value="1"/>
</dbReference>
<dbReference type="Proteomes" id="UP001326110">
    <property type="component" value="Chromosome"/>
</dbReference>
<protein>
    <submittedName>
        <fullName evidence="4">EAL domain-containing protein</fullName>
    </submittedName>
</protein>